<sequence length="211" mass="22910">MSRPSSVPLLPAREGEVLRRCDATLPVGFPRSDAVFAAGAAVGSCNMPTLLSSNHHDGMDSTEGTTDIATGPELVPLFALQTHSRRGSSALSPLNCSPFIWWIETRSQRTTYDGNGRNASETCIASVPTPTKKWLDSHGQLVRPEGGWSIETATHTIIGRVTPSSAKAAKQSVGIGHPSEDRTITSYSQPRARVLHPYISKFYLVYYEIKE</sequence>
<protein>
    <submittedName>
        <fullName evidence="1">Uncharacterized protein</fullName>
    </submittedName>
</protein>
<feature type="non-terminal residue" evidence="1">
    <location>
        <position position="211"/>
    </location>
</feature>
<dbReference type="Proteomes" id="UP001221757">
    <property type="component" value="Unassembled WGS sequence"/>
</dbReference>
<comment type="caution">
    <text evidence="1">The sequence shown here is derived from an EMBL/GenBank/DDBJ whole genome shotgun (WGS) entry which is preliminary data.</text>
</comment>
<organism evidence="1 2">
    <name type="scientific">Mycena rosella</name>
    <name type="common">Pink bonnet</name>
    <name type="synonym">Agaricus rosellus</name>
    <dbReference type="NCBI Taxonomy" id="1033263"/>
    <lineage>
        <taxon>Eukaryota</taxon>
        <taxon>Fungi</taxon>
        <taxon>Dikarya</taxon>
        <taxon>Basidiomycota</taxon>
        <taxon>Agaricomycotina</taxon>
        <taxon>Agaricomycetes</taxon>
        <taxon>Agaricomycetidae</taxon>
        <taxon>Agaricales</taxon>
        <taxon>Marasmiineae</taxon>
        <taxon>Mycenaceae</taxon>
        <taxon>Mycena</taxon>
    </lineage>
</organism>
<evidence type="ECO:0000313" key="2">
    <source>
        <dbReference type="Proteomes" id="UP001221757"/>
    </source>
</evidence>
<evidence type="ECO:0000313" key="1">
    <source>
        <dbReference type="EMBL" id="KAJ7687972.1"/>
    </source>
</evidence>
<accession>A0AAD7GHA8</accession>
<gene>
    <name evidence="1" type="ORF">B0H17DRAFT_1135982</name>
</gene>
<dbReference type="AlphaFoldDB" id="A0AAD7GHA8"/>
<keyword evidence="2" id="KW-1185">Reference proteome</keyword>
<dbReference type="EMBL" id="JARKIE010000083">
    <property type="protein sequence ID" value="KAJ7687972.1"/>
    <property type="molecule type" value="Genomic_DNA"/>
</dbReference>
<name>A0AAD7GHA8_MYCRO</name>
<proteinExistence type="predicted"/>
<reference evidence="1" key="1">
    <citation type="submission" date="2023-03" db="EMBL/GenBank/DDBJ databases">
        <title>Massive genome expansion in bonnet fungi (Mycena s.s.) driven by repeated elements and novel gene families across ecological guilds.</title>
        <authorList>
            <consortium name="Lawrence Berkeley National Laboratory"/>
            <person name="Harder C.B."/>
            <person name="Miyauchi S."/>
            <person name="Viragh M."/>
            <person name="Kuo A."/>
            <person name="Thoen E."/>
            <person name="Andreopoulos B."/>
            <person name="Lu D."/>
            <person name="Skrede I."/>
            <person name="Drula E."/>
            <person name="Henrissat B."/>
            <person name="Morin E."/>
            <person name="Kohler A."/>
            <person name="Barry K."/>
            <person name="LaButti K."/>
            <person name="Morin E."/>
            <person name="Salamov A."/>
            <person name="Lipzen A."/>
            <person name="Mereny Z."/>
            <person name="Hegedus B."/>
            <person name="Baldrian P."/>
            <person name="Stursova M."/>
            <person name="Weitz H."/>
            <person name="Taylor A."/>
            <person name="Grigoriev I.V."/>
            <person name="Nagy L.G."/>
            <person name="Martin F."/>
            <person name="Kauserud H."/>
        </authorList>
    </citation>
    <scope>NUCLEOTIDE SEQUENCE</scope>
    <source>
        <strain evidence="1">CBHHK067</strain>
    </source>
</reference>